<evidence type="ECO:0000313" key="2">
    <source>
        <dbReference type="Proteomes" id="UP000014521"/>
    </source>
</evidence>
<dbReference type="Proteomes" id="UP000014521">
    <property type="component" value="Unassembled WGS sequence"/>
</dbReference>
<dbReference type="HOGENOM" id="CLU_3200239_0_0_11"/>
<protein>
    <submittedName>
        <fullName evidence="1">Uncharacterized protein</fullName>
    </submittedName>
</protein>
<accession>S4GJK1</accession>
<gene>
    <name evidence="1" type="ORF">HMPREF1581_00155</name>
</gene>
<dbReference type="AlphaFoldDB" id="S4GJK1"/>
<evidence type="ECO:0000313" key="1">
    <source>
        <dbReference type="EMBL" id="EPI49342.1"/>
    </source>
</evidence>
<organism evidence="1 2">
    <name type="scientific">Gardnerella vaginalis JCP8108</name>
    <dbReference type="NCBI Taxonomy" id="1261066"/>
    <lineage>
        <taxon>Bacteria</taxon>
        <taxon>Bacillati</taxon>
        <taxon>Actinomycetota</taxon>
        <taxon>Actinomycetes</taxon>
        <taxon>Bifidobacteriales</taxon>
        <taxon>Bifidobacteriaceae</taxon>
        <taxon>Gardnerella</taxon>
    </lineage>
</organism>
<reference evidence="1 2" key="1">
    <citation type="submission" date="2013-06" db="EMBL/GenBank/DDBJ databases">
        <authorList>
            <person name="Weinstock G."/>
            <person name="Sodergren E."/>
            <person name="Lobos E.A."/>
            <person name="Fulton L."/>
            <person name="Fulton R."/>
            <person name="Courtney L."/>
            <person name="Fronick C."/>
            <person name="O'Laughlin M."/>
            <person name="Godfrey J."/>
            <person name="Wilson R.M."/>
            <person name="Miner T."/>
            <person name="Farmer C."/>
            <person name="Delehaunty K."/>
            <person name="Cordes M."/>
            <person name="Minx P."/>
            <person name="Tomlinson C."/>
            <person name="Chen J."/>
            <person name="Wollam A."/>
            <person name="Pepin K.H."/>
            <person name="Bhonagiri V."/>
            <person name="Zhang X."/>
            <person name="Warren W."/>
            <person name="Mitreva M."/>
            <person name="Mardis E.R."/>
            <person name="Wilson R.K."/>
        </authorList>
    </citation>
    <scope>NUCLEOTIDE SEQUENCE [LARGE SCALE GENOMIC DNA]</scope>
    <source>
        <strain evidence="1 2">JCP8108</strain>
    </source>
</reference>
<dbReference type="EMBL" id="ATJJ01000004">
    <property type="protein sequence ID" value="EPI49342.1"/>
    <property type="molecule type" value="Genomic_DNA"/>
</dbReference>
<proteinExistence type="predicted"/>
<comment type="caution">
    <text evidence="1">The sequence shown here is derived from an EMBL/GenBank/DDBJ whole genome shotgun (WGS) entry which is preliminary data.</text>
</comment>
<name>S4GJK1_GARVA</name>
<sequence>MRSTYINVHCASYIQTFAIKIIIADFAAKSPKIGIFFAFDFIFIA</sequence>